<accession>A0A370L279</accession>
<reference evidence="3" key="1">
    <citation type="submission" date="2018-07" db="EMBL/GenBank/DDBJ databases">
        <authorList>
            <person name="Safronova V.I."/>
            <person name="Chirak E.R."/>
            <person name="Sazanova A.L."/>
        </authorList>
    </citation>
    <scope>NUCLEOTIDE SEQUENCE [LARGE SCALE GENOMIC DNA]</scope>
    <source>
        <strain evidence="3">RCAM04685</strain>
    </source>
</reference>
<name>A0A370L279_9HYPH</name>
<keyword evidence="1" id="KW-0472">Membrane</keyword>
<sequence>MPLSKRARDDVRTTPMLDRTMRGRFGPAILKVAAIFGGAYAAIAIYGLPTLKYDYVYHGRHDIRVEMSCRYITFDGWKRVIPPVGVDRCPVIAFVRPSFVSFPF</sequence>
<protein>
    <submittedName>
        <fullName evidence="2">Uncharacterized protein</fullName>
    </submittedName>
</protein>
<organism evidence="2 3">
    <name type="scientific">Bosea caraganae</name>
    <dbReference type="NCBI Taxonomy" id="2763117"/>
    <lineage>
        <taxon>Bacteria</taxon>
        <taxon>Pseudomonadati</taxon>
        <taxon>Pseudomonadota</taxon>
        <taxon>Alphaproteobacteria</taxon>
        <taxon>Hyphomicrobiales</taxon>
        <taxon>Boseaceae</taxon>
        <taxon>Bosea</taxon>
    </lineage>
</organism>
<dbReference type="EMBL" id="QQTP01000014">
    <property type="protein sequence ID" value="RDJ21080.1"/>
    <property type="molecule type" value="Genomic_DNA"/>
</dbReference>
<keyword evidence="1" id="KW-0812">Transmembrane</keyword>
<dbReference type="Proteomes" id="UP000255207">
    <property type="component" value="Unassembled WGS sequence"/>
</dbReference>
<feature type="transmembrane region" description="Helical" evidence="1">
    <location>
        <begin position="28"/>
        <end position="48"/>
    </location>
</feature>
<keyword evidence="3" id="KW-1185">Reference proteome</keyword>
<comment type="caution">
    <text evidence="2">The sequence shown here is derived from an EMBL/GenBank/DDBJ whole genome shotgun (WGS) entry which is preliminary data.</text>
</comment>
<evidence type="ECO:0000313" key="3">
    <source>
        <dbReference type="Proteomes" id="UP000255207"/>
    </source>
</evidence>
<keyword evidence="1" id="KW-1133">Transmembrane helix</keyword>
<evidence type="ECO:0000313" key="2">
    <source>
        <dbReference type="EMBL" id="RDJ21080.1"/>
    </source>
</evidence>
<dbReference type="RefSeq" id="WP_114831534.1">
    <property type="nucleotide sequence ID" value="NZ_QQTO01000016.1"/>
</dbReference>
<dbReference type="OrthoDB" id="9997800at2"/>
<evidence type="ECO:0000256" key="1">
    <source>
        <dbReference type="SAM" id="Phobius"/>
    </source>
</evidence>
<proteinExistence type="predicted"/>
<dbReference type="AlphaFoldDB" id="A0A370L279"/>
<gene>
    <name evidence="2" type="ORF">DWE98_22420</name>
</gene>